<reference evidence="3" key="1">
    <citation type="submission" date="2020-02" db="EMBL/GenBank/DDBJ databases">
        <authorList>
            <person name="Meier V. D."/>
        </authorList>
    </citation>
    <scope>NUCLEOTIDE SEQUENCE</scope>
    <source>
        <strain evidence="3">AVDCRST_MAG54</strain>
    </source>
</reference>
<feature type="region of interest" description="Disordered" evidence="1">
    <location>
        <begin position="27"/>
        <end position="69"/>
    </location>
</feature>
<protein>
    <recommendedName>
        <fullName evidence="4">Secreted protein</fullName>
    </recommendedName>
</protein>
<proteinExistence type="predicted"/>
<gene>
    <name evidence="3" type="ORF">AVDCRST_MAG54-3642</name>
</gene>
<evidence type="ECO:0000313" key="3">
    <source>
        <dbReference type="EMBL" id="CAA9281547.1"/>
    </source>
</evidence>
<feature type="chain" id="PRO_5027095166" description="Secreted protein" evidence="2">
    <location>
        <begin position="26"/>
        <end position="164"/>
    </location>
</feature>
<accession>A0A6J4JLC9</accession>
<dbReference type="EMBL" id="CADCTH010000465">
    <property type="protein sequence ID" value="CAA9281547.1"/>
    <property type="molecule type" value="Genomic_DNA"/>
</dbReference>
<feature type="signal peptide" evidence="2">
    <location>
        <begin position="1"/>
        <end position="25"/>
    </location>
</feature>
<feature type="compositionally biased region" description="Low complexity" evidence="1">
    <location>
        <begin position="41"/>
        <end position="51"/>
    </location>
</feature>
<name>A0A6J4JLC9_9PSEU</name>
<evidence type="ECO:0000256" key="1">
    <source>
        <dbReference type="SAM" id="MobiDB-lite"/>
    </source>
</evidence>
<sequence>MLKKAGIVVLGATAGMISLAPLASAGEARDHDHDHDHAHSHSSSDCASATAVGGRQGNTGSQLVGVNNSNIQSPINQLGVLSSYENDCDDDDDRRGHRGGHHDRHDRHHGHGGRDDHDDQSGSSSATAVGGDQINTGDQLIGINNTNIQAPINQLGILSSYEND</sequence>
<feature type="compositionally biased region" description="Basic and acidic residues" evidence="1">
    <location>
        <begin position="27"/>
        <end position="39"/>
    </location>
</feature>
<feature type="compositionally biased region" description="Polar residues" evidence="1">
    <location>
        <begin position="121"/>
        <end position="133"/>
    </location>
</feature>
<evidence type="ECO:0000256" key="2">
    <source>
        <dbReference type="SAM" id="SignalP"/>
    </source>
</evidence>
<feature type="region of interest" description="Disordered" evidence="1">
    <location>
        <begin position="89"/>
        <end position="133"/>
    </location>
</feature>
<keyword evidence="2" id="KW-0732">Signal</keyword>
<feature type="compositionally biased region" description="Polar residues" evidence="1">
    <location>
        <begin position="58"/>
        <end position="69"/>
    </location>
</feature>
<evidence type="ECO:0008006" key="4">
    <source>
        <dbReference type="Google" id="ProtNLM"/>
    </source>
</evidence>
<dbReference type="AlphaFoldDB" id="A0A6J4JLC9"/>
<organism evidence="3">
    <name type="scientific">uncultured Actinomycetospora sp</name>
    <dbReference type="NCBI Taxonomy" id="1135996"/>
    <lineage>
        <taxon>Bacteria</taxon>
        <taxon>Bacillati</taxon>
        <taxon>Actinomycetota</taxon>
        <taxon>Actinomycetes</taxon>
        <taxon>Pseudonocardiales</taxon>
        <taxon>Pseudonocardiaceae</taxon>
        <taxon>Actinomycetospora</taxon>
        <taxon>environmental samples</taxon>
    </lineage>
</organism>
<feature type="compositionally biased region" description="Basic residues" evidence="1">
    <location>
        <begin position="96"/>
        <end position="111"/>
    </location>
</feature>